<keyword evidence="1" id="KW-0812">Transmembrane</keyword>
<feature type="transmembrane region" description="Helical" evidence="1">
    <location>
        <begin position="156"/>
        <end position="177"/>
    </location>
</feature>
<name>A0ABT7QLH3_9GAMM</name>
<dbReference type="SUPFAM" id="SSF55874">
    <property type="entry name" value="ATPase domain of HSP90 chaperone/DNA topoisomerase II/histidine kinase"/>
    <property type="match status" value="1"/>
</dbReference>
<evidence type="ECO:0000256" key="1">
    <source>
        <dbReference type="SAM" id="Phobius"/>
    </source>
</evidence>
<proteinExistence type="predicted"/>
<dbReference type="EMBL" id="JANQAO010000002">
    <property type="protein sequence ID" value="MDM5147559.1"/>
    <property type="molecule type" value="Genomic_DNA"/>
</dbReference>
<feature type="transmembrane region" description="Helical" evidence="1">
    <location>
        <begin position="12"/>
        <end position="31"/>
    </location>
</feature>
<feature type="transmembrane region" description="Helical" evidence="1">
    <location>
        <begin position="126"/>
        <end position="144"/>
    </location>
</feature>
<evidence type="ECO:0000313" key="3">
    <source>
        <dbReference type="Proteomes" id="UP001168167"/>
    </source>
</evidence>
<evidence type="ECO:0000313" key="2">
    <source>
        <dbReference type="EMBL" id="MDM5147559.1"/>
    </source>
</evidence>
<gene>
    <name evidence="2" type="ORF">NQX30_04140</name>
</gene>
<keyword evidence="3" id="KW-1185">Reference proteome</keyword>
<accession>A0ABT7QLH3</accession>
<feature type="transmembrane region" description="Helical" evidence="1">
    <location>
        <begin position="99"/>
        <end position="120"/>
    </location>
</feature>
<sequence>MSGGNGVRRLIMVGRFVLGALSPILLAVLAWSEAPNALVGVAAGVHLLHRTIDGQLARMLVAAVALTAVSIWLPLPCACLLAGIFATEAMLADNRRVQLGRIAAAALCLQIILFTLNYRLPPIIDGNNSVVIAGLLCLIVLIGFSRRQTTADPLICALLALIFLAFALTVKLLSLHLDLYPQVVAISAAGFCAAIAAISLVLAPLTGGGLTSQAFALDVPVDKWVEKISAIAAEKESAADFLEATMRELADSLPGITGLAWRIGDNVPQQVGRESKYRAQVASPPLTLTFYSRRFVSPWMWFGRYLLCRIVSEYYVAKRREEEQRAQNLLVAVHQTGARLTHDIKNILHALAVLTMVKDDALLRRQLPILRQRLETAVAKLQNQDDDDRFADAATWWRDAASRHLHTKAYFVPTTAISMVSSALFDRALDNFLENALHKQVTTITASLSETAPGQMTLRVTDDGAPVVAVTAAHLFAAPVQSDSGFGVALHQLAMEAEKKGYRAALEKNISGEVTFALLSQ</sequence>
<reference evidence="2" key="2">
    <citation type="journal article" date="2023" name="Microbiome">
        <title>Synthase-selected sorting approach identifies a beta-lactone synthase in a nudibranch symbiotic bacterium.</title>
        <authorList>
            <person name="Dzunkova M."/>
            <person name="La Clair J.J."/>
            <person name="Tyml T."/>
            <person name="Doud D."/>
            <person name="Schulz F."/>
            <person name="Piquer-Esteban S."/>
            <person name="Porcel Sanchis D."/>
            <person name="Osborn A."/>
            <person name="Robinson D."/>
            <person name="Louie K.B."/>
            <person name="Bowen B.P."/>
            <person name="Bowers R.M."/>
            <person name="Lee J."/>
            <person name="Arnau V."/>
            <person name="Diaz-Villanueva W."/>
            <person name="Stepanauskas R."/>
            <person name="Gosliner T."/>
            <person name="Date S.V."/>
            <person name="Northen T.R."/>
            <person name="Cheng J.F."/>
            <person name="Burkart M.D."/>
            <person name="Woyke T."/>
        </authorList>
    </citation>
    <scope>NUCLEOTIDE SEQUENCE</scope>
    <source>
        <strain evidence="2">Df01</strain>
    </source>
</reference>
<keyword evidence="1" id="KW-0472">Membrane</keyword>
<reference evidence="2" key="1">
    <citation type="submission" date="2022-08" db="EMBL/GenBank/DDBJ databases">
        <authorList>
            <person name="Dzunkova M."/>
            <person name="La Clair J."/>
            <person name="Tyml T."/>
            <person name="Doud D."/>
            <person name="Schulz F."/>
            <person name="Piquer S."/>
            <person name="Porcel Sanchis D."/>
            <person name="Osborn A."/>
            <person name="Robinson D."/>
            <person name="Louie K.B."/>
            <person name="Bowen B.P."/>
            <person name="Bowers R."/>
            <person name="Lee J."/>
            <person name="Arnau Llombart V."/>
            <person name="Diaz Villanueva W."/>
            <person name="Gosliner T."/>
            <person name="Northen T."/>
            <person name="Cheng J.-F."/>
            <person name="Burkart M.D."/>
            <person name="Woyke T."/>
        </authorList>
    </citation>
    <scope>NUCLEOTIDE SEQUENCE</scope>
    <source>
        <strain evidence="2">Df01</strain>
    </source>
</reference>
<keyword evidence="1" id="KW-1133">Transmembrane helix</keyword>
<organism evidence="2 3">
    <name type="scientific">Candidatus Doriopsillibacter californiensis</name>
    <dbReference type="NCBI Taxonomy" id="2970740"/>
    <lineage>
        <taxon>Bacteria</taxon>
        <taxon>Pseudomonadati</taxon>
        <taxon>Pseudomonadota</taxon>
        <taxon>Gammaproteobacteria</taxon>
        <taxon>Candidatus Tethybacterales</taxon>
        <taxon>Candidatus Persebacteraceae</taxon>
        <taxon>Candidatus Doriopsillibacter</taxon>
    </lineage>
</organism>
<feature type="transmembrane region" description="Helical" evidence="1">
    <location>
        <begin position="183"/>
        <end position="203"/>
    </location>
</feature>
<dbReference type="Proteomes" id="UP001168167">
    <property type="component" value="Unassembled WGS sequence"/>
</dbReference>
<evidence type="ECO:0008006" key="4">
    <source>
        <dbReference type="Google" id="ProtNLM"/>
    </source>
</evidence>
<feature type="transmembrane region" description="Helical" evidence="1">
    <location>
        <begin position="60"/>
        <end position="87"/>
    </location>
</feature>
<protein>
    <recommendedName>
        <fullName evidence="4">Signal transduction histidine kinase dimerisation/phosphoacceptor domain-containing protein</fullName>
    </recommendedName>
</protein>
<dbReference type="InterPro" id="IPR036890">
    <property type="entry name" value="HATPase_C_sf"/>
</dbReference>
<comment type="caution">
    <text evidence="2">The sequence shown here is derived from an EMBL/GenBank/DDBJ whole genome shotgun (WGS) entry which is preliminary data.</text>
</comment>